<gene>
    <name evidence="2" type="ORF">Azoinq_04700</name>
</gene>
<evidence type="ECO:0000313" key="3">
    <source>
        <dbReference type="Proteomes" id="UP000683428"/>
    </source>
</evidence>
<feature type="domain" description="ORC1/DEAH AAA+ ATPase" evidence="1">
    <location>
        <begin position="41"/>
        <end position="171"/>
    </location>
</feature>
<dbReference type="PANTHER" id="PTHR35894:SF7">
    <property type="entry name" value="GENERAL SECRETION PATHWAY PROTEIN A-RELATED"/>
    <property type="match status" value="1"/>
</dbReference>
<dbReference type="PANTHER" id="PTHR35894">
    <property type="entry name" value="GENERAL SECRETION PATHWAY PROTEIN A-RELATED"/>
    <property type="match status" value="1"/>
</dbReference>
<proteinExistence type="predicted"/>
<evidence type="ECO:0000259" key="1">
    <source>
        <dbReference type="Pfam" id="PF13401"/>
    </source>
</evidence>
<dbReference type="RefSeq" id="WP_216131751.1">
    <property type="nucleotide sequence ID" value="NZ_CP064782.1"/>
</dbReference>
<dbReference type="KEGG" id="aiq:Azoinq_04700"/>
<organism evidence="2 3">
    <name type="scientific">Azospira inquinata</name>
    <dbReference type="NCBI Taxonomy" id="2785627"/>
    <lineage>
        <taxon>Bacteria</taxon>
        <taxon>Pseudomonadati</taxon>
        <taxon>Pseudomonadota</taxon>
        <taxon>Betaproteobacteria</taxon>
        <taxon>Rhodocyclales</taxon>
        <taxon>Rhodocyclaceae</taxon>
        <taxon>Azospira</taxon>
    </lineage>
</organism>
<dbReference type="InterPro" id="IPR052026">
    <property type="entry name" value="ExeA_AAA_ATPase_DNA-bind"/>
</dbReference>
<sequence>MYLKYFGLRELPFGLTPDTSFAFRAATHQEALNTLAFALNSGEGFIKITGEVGTGKTLLCRRLLQAMGDRYQVAYLPNPDLEPRTLLLAVGEELEADLDPDADQYHLLKALNQRLLDIAKSGKAAVVCIDEAQAMPEASLESLRLLSNLETQKRKLLQWVMFGQPELDEKLAQEGLRQLRQRIAFHYRIQPLGRTEVAAYVAHRLKVAGLLGQNPFSPAALKALAQASGGIPRLVNILGHKTLMSVFGEGRHQALRRHVRDAARDTEGARSIGRWW</sequence>
<dbReference type="InterPro" id="IPR049945">
    <property type="entry name" value="AAA_22"/>
</dbReference>
<protein>
    <submittedName>
        <fullName evidence="2">AAA family ATPase</fullName>
    </submittedName>
</protein>
<keyword evidence="3" id="KW-1185">Reference proteome</keyword>
<dbReference type="Proteomes" id="UP000683428">
    <property type="component" value="Chromosome"/>
</dbReference>
<dbReference type="EMBL" id="CP064782">
    <property type="protein sequence ID" value="QWT49907.1"/>
    <property type="molecule type" value="Genomic_DNA"/>
</dbReference>
<name>A0A975XVJ3_9RHOO</name>
<accession>A0A975XVJ3</accession>
<dbReference type="Pfam" id="PF13401">
    <property type="entry name" value="AAA_22"/>
    <property type="match status" value="1"/>
</dbReference>
<dbReference type="AlphaFoldDB" id="A0A975XVJ3"/>
<reference evidence="2" key="1">
    <citation type="submission" date="2020-11" db="EMBL/GenBank/DDBJ databases">
        <title>Azospira inquinata sp. nov.</title>
        <authorList>
            <person name="Moe W.M."/>
            <person name="Mikes M.C."/>
        </authorList>
    </citation>
    <scope>NUCLEOTIDE SEQUENCE</scope>
    <source>
        <strain evidence="2">Azo-3</strain>
    </source>
</reference>
<evidence type="ECO:0000313" key="2">
    <source>
        <dbReference type="EMBL" id="QWT49907.1"/>
    </source>
</evidence>
<dbReference type="GO" id="GO:0016887">
    <property type="term" value="F:ATP hydrolysis activity"/>
    <property type="evidence" value="ECO:0007669"/>
    <property type="project" value="InterPro"/>
</dbReference>